<sequence>MAGSDQPPPKRQKLSESPGVQPASISPASSDSKLDQFGWAVCSGSADAERLATKEKAVEQAQESCGKLAVMLKSAIEGIQSDSEDAAVMGLNLIKQWLSDHDRILAQHRDYGVLVGVEGPTGAGKSSFLGSLLRIQELLPSGQESAATAVVGKVSWNFDDTPGHEYRAEIIFRRKKDVEEDLAESAKERGRHQRVRRLRKGCERFSDDMKEAVKRIIDSNPTALDFMEQGTRQLYISKPEELSMAIKPFLDSTKNDHGDGKAFAAWPLVEMVNIFVKADILKTGIHLVDLPGCGDAVDSRAEIAQRFRENLDVRMIVSPICRAADEKQGKSLMRNGYEEAQMMLNGKLNSRGLCVVLSKIDDITADTYIKGIPELRRNTGIAQKQARLSSLRKEMEGIDTTYTTLQKEKWRAEVHSQEAIVSHEKAIKRVSKHPTDEVPHHIAQRAHEAERAKFKSMEALEEATNALRGFDDKKRGMKREIENLDSWLHHQAILARNGHKFTSKGSGITYTWLENLVAPLLASIAKEWDKKLNKYLTGLKTPIMKEFSEVWEGYLDSLIFSIHKCIPLLEPEFAKILPSLKNIENIVKSNITKILGGLSKEASQAHPKVTTVLQRRLAPTFMKALGFRSLGMHKERQDLILKKIVSGVKPMHIKVITSLEAELDAKKETMPSKMDSIASQAIKDAKTQVACLLNNLLENDAEGTTIQGRKGALHKSIRKLLMEWESQWRFHRHSGDHILLLKNLSIPKDLDDVPIKKEDEENQMYEWHAEDSD</sequence>
<dbReference type="SUPFAM" id="SSF52540">
    <property type="entry name" value="P-loop containing nucleoside triphosphate hydrolases"/>
    <property type="match status" value="1"/>
</dbReference>
<accession>A0ABR1HVM6</accession>
<gene>
    <name evidence="3" type="ORF">QQX98_000257</name>
</gene>
<dbReference type="EMBL" id="JAZAVJ010000003">
    <property type="protein sequence ID" value="KAK7424681.1"/>
    <property type="molecule type" value="Genomic_DNA"/>
</dbReference>
<dbReference type="Pfam" id="PF00350">
    <property type="entry name" value="Dynamin_N"/>
    <property type="match status" value="1"/>
</dbReference>
<dbReference type="PANTHER" id="PTHR36681:SF3">
    <property type="entry name" value="NUCLEAR GTPASE, GERMINAL CENTER-ASSOCIATED, TANDEM DUPLICATE 3"/>
    <property type="match status" value="1"/>
</dbReference>
<keyword evidence="4" id="KW-1185">Reference proteome</keyword>
<reference evidence="3 4" key="1">
    <citation type="journal article" date="2025" name="Microbiol. Resour. Announc.">
        <title>Draft genome sequences for Neonectria magnoliae and Neonectria punicea, canker pathogens of Liriodendron tulipifera and Acer saccharum in West Virginia.</title>
        <authorList>
            <person name="Petronek H.M."/>
            <person name="Kasson M.T."/>
            <person name="Metheny A.M."/>
            <person name="Stauder C.M."/>
            <person name="Lovett B."/>
            <person name="Lynch S.C."/>
            <person name="Garnas J.R."/>
            <person name="Kasson L.R."/>
            <person name="Stajich J.E."/>
        </authorList>
    </citation>
    <scope>NUCLEOTIDE SEQUENCE [LARGE SCALE GENOMIC DNA]</scope>
    <source>
        <strain evidence="3 4">NRRL 64653</strain>
    </source>
</reference>
<dbReference type="Proteomes" id="UP001498476">
    <property type="component" value="Unassembled WGS sequence"/>
</dbReference>
<dbReference type="Gene3D" id="3.40.50.300">
    <property type="entry name" value="P-loop containing nucleotide triphosphate hydrolases"/>
    <property type="match status" value="1"/>
</dbReference>
<evidence type="ECO:0000313" key="4">
    <source>
        <dbReference type="Proteomes" id="UP001498476"/>
    </source>
</evidence>
<organism evidence="3 4">
    <name type="scientific">Neonectria punicea</name>
    <dbReference type="NCBI Taxonomy" id="979145"/>
    <lineage>
        <taxon>Eukaryota</taxon>
        <taxon>Fungi</taxon>
        <taxon>Dikarya</taxon>
        <taxon>Ascomycota</taxon>
        <taxon>Pezizomycotina</taxon>
        <taxon>Sordariomycetes</taxon>
        <taxon>Hypocreomycetidae</taxon>
        <taxon>Hypocreales</taxon>
        <taxon>Nectriaceae</taxon>
        <taxon>Neonectria</taxon>
    </lineage>
</organism>
<evidence type="ECO:0000259" key="2">
    <source>
        <dbReference type="Pfam" id="PF00350"/>
    </source>
</evidence>
<dbReference type="InterPro" id="IPR045063">
    <property type="entry name" value="Dynamin_N"/>
</dbReference>
<dbReference type="InterPro" id="IPR027417">
    <property type="entry name" value="P-loop_NTPase"/>
</dbReference>
<name>A0ABR1HVM6_9HYPO</name>
<evidence type="ECO:0000256" key="1">
    <source>
        <dbReference type="SAM" id="MobiDB-lite"/>
    </source>
</evidence>
<dbReference type="PANTHER" id="PTHR36681">
    <property type="entry name" value="NUCLEAR GTPASE, GERMINAL CENTER-ASSOCIATED, TANDEM DUPLICATE 3"/>
    <property type="match status" value="1"/>
</dbReference>
<proteinExistence type="predicted"/>
<evidence type="ECO:0000313" key="3">
    <source>
        <dbReference type="EMBL" id="KAK7424681.1"/>
    </source>
</evidence>
<protein>
    <recommendedName>
        <fullName evidence="2">Dynamin N-terminal domain-containing protein</fullName>
    </recommendedName>
</protein>
<feature type="region of interest" description="Disordered" evidence="1">
    <location>
        <begin position="1"/>
        <end position="32"/>
    </location>
</feature>
<comment type="caution">
    <text evidence="3">The sequence shown here is derived from an EMBL/GenBank/DDBJ whole genome shotgun (WGS) entry which is preliminary data.</text>
</comment>
<feature type="domain" description="Dynamin N-terminal" evidence="2">
    <location>
        <begin position="116"/>
        <end position="334"/>
    </location>
</feature>